<accession>A0A2A2CZ70</accession>
<sequence length="247" mass="24749">MSFTAVLRSEWTKFRSVRALVLALVSAFVATAGVSVLVCALQRDGDDPGFEPLFASFFGISFGRIAAVCFGALMVAGEYGRGSIGVSLTAVPRRGLLYGAKLAVTAGLVLAAGLFAGVCAFFVGQGVLGDRGVGPGAPGVLRAVLGCGLHLALLAALSAGAAAVLRSPVGTIGLLVPVVCFLSPVLGGDSGSAVGRVAQFLPDRAGQQILHAAPEGLLGAWTGLGVTALWAAAAAGAGWWAICRRDA</sequence>
<feature type="transmembrane region" description="Helical" evidence="1">
    <location>
        <begin position="96"/>
        <end position="123"/>
    </location>
</feature>
<keyword evidence="1" id="KW-1133">Transmembrane helix</keyword>
<dbReference type="AlphaFoldDB" id="A0A2A2CZ70"/>
<dbReference type="Proteomes" id="UP000218944">
    <property type="component" value="Unassembled WGS sequence"/>
</dbReference>
<feature type="transmembrane region" description="Helical" evidence="1">
    <location>
        <begin position="172"/>
        <end position="198"/>
    </location>
</feature>
<dbReference type="RefSeq" id="WP_095584827.1">
    <property type="nucleotide sequence ID" value="NZ_JAJQQQ010000021.1"/>
</dbReference>
<organism evidence="2 3">
    <name type="scientific">Streptomyces albireticuli</name>
    <dbReference type="NCBI Taxonomy" id="1940"/>
    <lineage>
        <taxon>Bacteria</taxon>
        <taxon>Bacillati</taxon>
        <taxon>Actinomycetota</taxon>
        <taxon>Actinomycetes</taxon>
        <taxon>Kitasatosporales</taxon>
        <taxon>Streptomycetaceae</taxon>
        <taxon>Streptomyces</taxon>
    </lineage>
</organism>
<protein>
    <submittedName>
        <fullName evidence="2">ABC transporter permease</fullName>
    </submittedName>
</protein>
<dbReference type="GO" id="GO:0005886">
    <property type="term" value="C:plasma membrane"/>
    <property type="evidence" value="ECO:0007669"/>
    <property type="project" value="UniProtKB-SubCell"/>
</dbReference>
<comment type="caution">
    <text evidence="2">The sequence shown here is derived from an EMBL/GenBank/DDBJ whole genome shotgun (WGS) entry which is preliminary data.</text>
</comment>
<evidence type="ECO:0000256" key="1">
    <source>
        <dbReference type="SAM" id="Phobius"/>
    </source>
</evidence>
<keyword evidence="1" id="KW-0812">Transmembrane</keyword>
<feature type="transmembrane region" description="Helical" evidence="1">
    <location>
        <begin position="20"/>
        <end position="41"/>
    </location>
</feature>
<reference evidence="2 3" key="1">
    <citation type="submission" date="2017-08" db="EMBL/GenBank/DDBJ databases">
        <title>Genome sequence of Streptomyces albireticuli NRRL B-1670.</title>
        <authorList>
            <person name="Graham D.E."/>
            <person name="Mahan K.M."/>
            <person name="Klingeman D.M."/>
            <person name="Hettich R.L."/>
            <person name="Parry R.J."/>
            <person name="Spain J.C."/>
        </authorList>
    </citation>
    <scope>NUCLEOTIDE SEQUENCE [LARGE SCALE GENOMIC DNA]</scope>
    <source>
        <strain evidence="2 3">NRRL B-1670</strain>
    </source>
</reference>
<name>A0A2A2CZ70_9ACTN</name>
<proteinExistence type="predicted"/>
<feature type="transmembrane region" description="Helical" evidence="1">
    <location>
        <begin position="218"/>
        <end position="242"/>
    </location>
</feature>
<dbReference type="EMBL" id="NSJV01000647">
    <property type="protein sequence ID" value="PAU44544.1"/>
    <property type="molecule type" value="Genomic_DNA"/>
</dbReference>
<feature type="transmembrane region" description="Helical" evidence="1">
    <location>
        <begin position="53"/>
        <end position="75"/>
    </location>
</feature>
<keyword evidence="1" id="KW-0472">Membrane</keyword>
<gene>
    <name evidence="2" type="ORF">CK936_34225</name>
</gene>
<evidence type="ECO:0000313" key="3">
    <source>
        <dbReference type="Proteomes" id="UP000218944"/>
    </source>
</evidence>
<dbReference type="GO" id="GO:0140359">
    <property type="term" value="F:ABC-type transporter activity"/>
    <property type="evidence" value="ECO:0007669"/>
    <property type="project" value="InterPro"/>
</dbReference>
<evidence type="ECO:0000313" key="2">
    <source>
        <dbReference type="EMBL" id="PAU44544.1"/>
    </source>
</evidence>
<keyword evidence="3" id="KW-1185">Reference proteome</keyword>
<feature type="transmembrane region" description="Helical" evidence="1">
    <location>
        <begin position="143"/>
        <end position="165"/>
    </location>
</feature>